<dbReference type="InterPro" id="IPR015943">
    <property type="entry name" value="WD40/YVTN_repeat-like_dom_sf"/>
</dbReference>
<evidence type="ECO:0000256" key="6">
    <source>
        <dbReference type="ARBA" id="ARBA00023242"/>
    </source>
</evidence>
<dbReference type="GO" id="GO:0005634">
    <property type="term" value="C:nucleus"/>
    <property type="evidence" value="ECO:0007669"/>
    <property type="project" value="UniProtKB-SubCell"/>
</dbReference>
<gene>
    <name evidence="12" type="ORF">HERILL_LOCUS12253</name>
</gene>
<dbReference type="PROSITE" id="PS50082">
    <property type="entry name" value="WD_REPEATS_2"/>
    <property type="match status" value="1"/>
</dbReference>
<keyword evidence="2 9" id="KW-0853">WD repeat</keyword>
<sequence length="387" mass="43468">MSLTVVGSEILISLNKKVIFLDPVKHQITKSLTIEPDIVPEIDLNPVGPEASENPNPPSNKEPLKGIQHVQASPNGEYLAITTTGNKLLLLYKIHATELGLLSARRISRASSAITFSNDSSKVLLSDKTGDCYLYDCLDYKAPGKWLFGHLSMVLDVRFTPAQDAVLTADRDEKIRVTNFPATHEIECFCLGHTEYVSSINLLPSQPNKMVVSLSGDKSMRIWDFRAGKQLHQVSIPAPGIKLAVRQVEESVSHVAVLVYQPDESIFIYKLQQSTEGFESSLRSSHSFPGQIVTDLEFRDDDLFLTTSVDGRLRLQRVKCESGDYSTQDTTKLNEVIDQVFGEEQITEMEDVSGWFKKKFDNVSEYLERKKRRIDEKLNKNTSVRCN</sequence>
<comment type="function">
    <text evidence="7">Required for the Mettl1-dependent formation of N(7)-methylguanine at position 46 (m7G46) in tRNA. In the Mettl1-wuho methyltransferase complex, it is required to stabilize and induce conformational changes of the catalytic subunit. Required for binding of nanos mRNA and repression of translation by the mei-P26-bgcn-bam-sxl complex. May cooperate with mei-P26 and nanos to derepress the BMP signaling pathway. May cooperate with mei-P26 to suppress expression of a subset of microRNAs. May cooperate with mei-P26 to regulate bam expression levels in germline cells during gametogenesis. Required to promote mitosis to meiosis transition during gametogenesis. May regulate germline cell division in part by regulating ribosome biogenesis.</text>
</comment>
<dbReference type="GO" id="GO:0106004">
    <property type="term" value="P:tRNA (guanine-N7)-methylation"/>
    <property type="evidence" value="ECO:0007669"/>
    <property type="project" value="UniProtKB-UniRule"/>
</dbReference>
<dbReference type="SMART" id="SM00320">
    <property type="entry name" value="WD40"/>
    <property type="match status" value="4"/>
</dbReference>
<evidence type="ECO:0000256" key="11">
    <source>
        <dbReference type="SAM" id="MobiDB-lite"/>
    </source>
</evidence>
<evidence type="ECO:0000256" key="1">
    <source>
        <dbReference type="ARBA" id="ARBA00004123"/>
    </source>
</evidence>
<organism evidence="12 13">
    <name type="scientific">Hermetia illucens</name>
    <name type="common">Black soldier fly</name>
    <dbReference type="NCBI Taxonomy" id="343691"/>
    <lineage>
        <taxon>Eukaryota</taxon>
        <taxon>Metazoa</taxon>
        <taxon>Ecdysozoa</taxon>
        <taxon>Arthropoda</taxon>
        <taxon>Hexapoda</taxon>
        <taxon>Insecta</taxon>
        <taxon>Pterygota</taxon>
        <taxon>Neoptera</taxon>
        <taxon>Endopterygota</taxon>
        <taxon>Diptera</taxon>
        <taxon>Brachycera</taxon>
        <taxon>Stratiomyomorpha</taxon>
        <taxon>Stratiomyidae</taxon>
        <taxon>Hermetiinae</taxon>
        <taxon>Hermetia</taxon>
    </lineage>
</organism>
<evidence type="ECO:0000256" key="2">
    <source>
        <dbReference type="ARBA" id="ARBA00022574"/>
    </source>
</evidence>
<keyword evidence="13" id="KW-1185">Reference proteome</keyword>
<dbReference type="FunCoup" id="A0A7R8YYR0">
    <property type="interactions" value="627"/>
</dbReference>
<dbReference type="InterPro" id="IPR019775">
    <property type="entry name" value="WD40_repeat_CS"/>
</dbReference>
<dbReference type="InterPro" id="IPR001680">
    <property type="entry name" value="WD40_rpt"/>
</dbReference>
<dbReference type="SUPFAM" id="SSF50978">
    <property type="entry name" value="WD40 repeat-like"/>
    <property type="match status" value="1"/>
</dbReference>
<dbReference type="PANTHER" id="PTHR16288">
    <property type="entry name" value="WD40 REPEAT PROTEIN 4"/>
    <property type="match status" value="1"/>
</dbReference>
<evidence type="ECO:0000256" key="3">
    <source>
        <dbReference type="ARBA" id="ARBA00022694"/>
    </source>
</evidence>
<evidence type="ECO:0008006" key="14">
    <source>
        <dbReference type="Google" id="ProtNLM"/>
    </source>
</evidence>
<dbReference type="OMA" id="SVWFKKR"/>
<dbReference type="OrthoDB" id="371245at2759"/>
<comment type="subcellular location">
    <subcellularLocation>
        <location evidence="1 9">Nucleus</location>
    </subcellularLocation>
</comment>
<dbReference type="HAMAP" id="MF_03056">
    <property type="entry name" value="TRM82"/>
    <property type="match status" value="1"/>
</dbReference>
<accession>A0A7R8YYR0</accession>
<comment type="function">
    <text evidence="9">Required for the formation of N(7)-methylguanine at position 46 (m7G46) in tRNA. In the complex, it is required to stabilize and induce conformational changes of the catalytic subunit.</text>
</comment>
<keyword evidence="3 9" id="KW-0819">tRNA processing</keyword>
<name>A0A7R8YYR0_HERIL</name>
<keyword evidence="5" id="KW-0221">Differentiation</keyword>
<dbReference type="PROSITE" id="PS50294">
    <property type="entry name" value="WD_REPEATS_REGION"/>
    <property type="match status" value="1"/>
</dbReference>
<dbReference type="Pfam" id="PF00400">
    <property type="entry name" value="WD40"/>
    <property type="match status" value="1"/>
</dbReference>
<dbReference type="AlphaFoldDB" id="A0A7R8YYR0"/>
<evidence type="ECO:0000256" key="9">
    <source>
        <dbReference type="HAMAP-Rule" id="MF_03056"/>
    </source>
</evidence>
<dbReference type="GO" id="GO:0007283">
    <property type="term" value="P:spermatogenesis"/>
    <property type="evidence" value="ECO:0007669"/>
    <property type="project" value="UniProtKB-KW"/>
</dbReference>
<dbReference type="PROSITE" id="PS00678">
    <property type="entry name" value="WD_REPEATS_1"/>
    <property type="match status" value="1"/>
</dbReference>
<dbReference type="Proteomes" id="UP000594454">
    <property type="component" value="Chromosome 5"/>
</dbReference>
<dbReference type="UniPathway" id="UPA00989"/>
<comment type="pathway">
    <text evidence="9">tRNA modification; N(7)-methylguanine-tRNA biosynthesis.</text>
</comment>
<evidence type="ECO:0000256" key="5">
    <source>
        <dbReference type="ARBA" id="ARBA00022871"/>
    </source>
</evidence>
<evidence type="ECO:0000256" key="7">
    <source>
        <dbReference type="ARBA" id="ARBA00093337"/>
    </source>
</evidence>
<dbReference type="InParanoid" id="A0A7R8YYR0"/>
<dbReference type="InterPro" id="IPR028884">
    <property type="entry name" value="Trm82"/>
</dbReference>
<protein>
    <recommendedName>
        <fullName evidence="14">tRNA (guanine-N(7)-)-methyltransferase non-catalytic subunit wuho</fullName>
    </recommendedName>
</protein>
<evidence type="ECO:0000256" key="10">
    <source>
        <dbReference type="PROSITE-ProRule" id="PRU00221"/>
    </source>
</evidence>
<dbReference type="PANTHER" id="PTHR16288:SF0">
    <property type="entry name" value="TRNA (GUANINE-N(7)-)-METHYLTRANSFERASE NON-CATALYTIC SUBUNIT WDR4"/>
    <property type="match status" value="1"/>
</dbReference>
<dbReference type="InterPro" id="IPR036322">
    <property type="entry name" value="WD40_repeat_dom_sf"/>
</dbReference>
<comment type="similarity">
    <text evidence="9">Belongs to the WD repeat TRM82 family.</text>
</comment>
<proteinExistence type="inferred from homology"/>
<keyword evidence="6 9" id="KW-0539">Nucleus</keyword>
<keyword evidence="4 9" id="KW-0677">Repeat</keyword>
<comment type="subunit">
    <text evidence="8">Forms a heterodimer with the catalytic subunit Mettl1. Interacts with mei-P26 and weakly interacts with bgcn; required for the function or formation of the mei-P26-bgcn-bam-sxl complex. Interacts with nanos; may be involved in mei-P26-dependent derepression of the BMP signaling pathway. Interacts with Myc; the interaction may be mediated by mei-P26 and may be involved in the regulation of ribosome biogenesis.</text>
</comment>
<dbReference type="GO" id="GO:0043527">
    <property type="term" value="C:tRNA methyltransferase complex"/>
    <property type="evidence" value="ECO:0007669"/>
    <property type="project" value="TreeGrafter"/>
</dbReference>
<dbReference type="EMBL" id="LR899013">
    <property type="protein sequence ID" value="CAD7089720.1"/>
    <property type="molecule type" value="Genomic_DNA"/>
</dbReference>
<evidence type="ECO:0000313" key="12">
    <source>
        <dbReference type="EMBL" id="CAD7089720.1"/>
    </source>
</evidence>
<keyword evidence="5" id="KW-0744">Spermatogenesis</keyword>
<feature type="repeat" description="WD" evidence="10">
    <location>
        <begin position="190"/>
        <end position="233"/>
    </location>
</feature>
<reference evidence="12 13" key="1">
    <citation type="submission" date="2020-11" db="EMBL/GenBank/DDBJ databases">
        <authorList>
            <person name="Wallbank WR R."/>
            <person name="Pardo Diaz C."/>
            <person name="Kozak K."/>
            <person name="Martin S."/>
            <person name="Jiggins C."/>
            <person name="Moest M."/>
            <person name="Warren A I."/>
            <person name="Generalovic N T."/>
            <person name="Byers J.R.P. K."/>
            <person name="Montejo-Kovacevich G."/>
            <person name="Yen C E."/>
        </authorList>
    </citation>
    <scope>NUCLEOTIDE SEQUENCE [LARGE SCALE GENOMIC DNA]</scope>
</reference>
<dbReference type="GO" id="GO:0005829">
    <property type="term" value="C:cytosol"/>
    <property type="evidence" value="ECO:0007669"/>
    <property type="project" value="TreeGrafter"/>
</dbReference>
<evidence type="ECO:0000256" key="8">
    <source>
        <dbReference type="ARBA" id="ARBA00093542"/>
    </source>
</evidence>
<evidence type="ECO:0000256" key="4">
    <source>
        <dbReference type="ARBA" id="ARBA00022737"/>
    </source>
</evidence>
<dbReference type="Gene3D" id="2.130.10.10">
    <property type="entry name" value="YVTN repeat-like/Quinoprotein amine dehydrogenase"/>
    <property type="match status" value="1"/>
</dbReference>
<feature type="region of interest" description="Disordered" evidence="11">
    <location>
        <begin position="43"/>
        <end position="65"/>
    </location>
</feature>
<evidence type="ECO:0000313" key="13">
    <source>
        <dbReference type="Proteomes" id="UP000594454"/>
    </source>
</evidence>